<dbReference type="AlphaFoldDB" id="A0AAN6VAK7"/>
<dbReference type="RefSeq" id="XP_062639967.1">
    <property type="nucleotide sequence ID" value="XM_062779593.1"/>
</dbReference>
<comment type="caution">
    <text evidence="2">The sequence shown here is derived from an EMBL/GenBank/DDBJ whole genome shotgun (WGS) entry which is preliminary data.</text>
</comment>
<reference evidence="2" key="1">
    <citation type="journal article" date="2023" name="Mol. Phylogenet. Evol.">
        <title>Genome-scale phylogeny and comparative genomics of the fungal order Sordariales.</title>
        <authorList>
            <person name="Hensen N."/>
            <person name="Bonometti L."/>
            <person name="Westerberg I."/>
            <person name="Brannstrom I.O."/>
            <person name="Guillou S."/>
            <person name="Cros-Aarteil S."/>
            <person name="Calhoun S."/>
            <person name="Haridas S."/>
            <person name="Kuo A."/>
            <person name="Mondo S."/>
            <person name="Pangilinan J."/>
            <person name="Riley R."/>
            <person name="LaButti K."/>
            <person name="Andreopoulos B."/>
            <person name="Lipzen A."/>
            <person name="Chen C."/>
            <person name="Yan M."/>
            <person name="Daum C."/>
            <person name="Ng V."/>
            <person name="Clum A."/>
            <person name="Steindorff A."/>
            <person name="Ohm R.A."/>
            <person name="Martin F."/>
            <person name="Silar P."/>
            <person name="Natvig D.O."/>
            <person name="Lalanne C."/>
            <person name="Gautier V."/>
            <person name="Ament-Velasquez S.L."/>
            <person name="Kruys A."/>
            <person name="Hutchinson M.I."/>
            <person name="Powell A.J."/>
            <person name="Barry K."/>
            <person name="Miller A.N."/>
            <person name="Grigoriev I.V."/>
            <person name="Debuchy R."/>
            <person name="Gladieux P."/>
            <person name="Hiltunen Thoren M."/>
            <person name="Johannesson H."/>
        </authorList>
    </citation>
    <scope>NUCLEOTIDE SEQUENCE</scope>
    <source>
        <strain evidence="2">CBS 141.50</strain>
    </source>
</reference>
<sequence length="74" mass="7704">MLPAGTLWCLISLTRVTVAGVTIPKVTGNLKDGVVGLRADLFAASSDIKFYIGKGAQVNIDLNPDVKSSGPFKG</sequence>
<proteinExistence type="predicted"/>
<feature type="chain" id="PRO_5042972747" evidence="1">
    <location>
        <begin position="20"/>
        <end position="74"/>
    </location>
</feature>
<dbReference type="Proteomes" id="UP001302676">
    <property type="component" value="Unassembled WGS sequence"/>
</dbReference>
<dbReference type="EMBL" id="MU853560">
    <property type="protein sequence ID" value="KAK4146596.1"/>
    <property type="molecule type" value="Genomic_DNA"/>
</dbReference>
<dbReference type="GeneID" id="87816206"/>
<reference evidence="2" key="2">
    <citation type="submission" date="2023-05" db="EMBL/GenBank/DDBJ databases">
        <authorList>
            <consortium name="Lawrence Berkeley National Laboratory"/>
            <person name="Steindorff A."/>
            <person name="Hensen N."/>
            <person name="Bonometti L."/>
            <person name="Westerberg I."/>
            <person name="Brannstrom I.O."/>
            <person name="Guillou S."/>
            <person name="Cros-Aarteil S."/>
            <person name="Calhoun S."/>
            <person name="Haridas S."/>
            <person name="Kuo A."/>
            <person name="Mondo S."/>
            <person name="Pangilinan J."/>
            <person name="Riley R."/>
            <person name="Labutti K."/>
            <person name="Andreopoulos B."/>
            <person name="Lipzen A."/>
            <person name="Chen C."/>
            <person name="Yanf M."/>
            <person name="Daum C."/>
            <person name="Ng V."/>
            <person name="Clum A."/>
            <person name="Ohm R."/>
            <person name="Martin F."/>
            <person name="Silar P."/>
            <person name="Natvig D."/>
            <person name="Lalanne C."/>
            <person name="Gautier V."/>
            <person name="Ament-Velasquez S.L."/>
            <person name="Kruys A."/>
            <person name="Hutchinson M.I."/>
            <person name="Powell A.J."/>
            <person name="Barry K."/>
            <person name="Miller A.N."/>
            <person name="Grigoriev I.V."/>
            <person name="Debuchy R."/>
            <person name="Gladieux P."/>
            <person name="Thoren M.H."/>
            <person name="Johannesson H."/>
        </authorList>
    </citation>
    <scope>NUCLEOTIDE SEQUENCE</scope>
    <source>
        <strain evidence="2">CBS 141.50</strain>
    </source>
</reference>
<evidence type="ECO:0000313" key="2">
    <source>
        <dbReference type="EMBL" id="KAK4146596.1"/>
    </source>
</evidence>
<evidence type="ECO:0000256" key="1">
    <source>
        <dbReference type="SAM" id="SignalP"/>
    </source>
</evidence>
<protein>
    <submittedName>
        <fullName evidence="2">Uncharacterized protein</fullName>
    </submittedName>
</protein>
<keyword evidence="3" id="KW-1185">Reference proteome</keyword>
<keyword evidence="1" id="KW-0732">Signal</keyword>
<accession>A0AAN6VAK7</accession>
<evidence type="ECO:0000313" key="3">
    <source>
        <dbReference type="Proteomes" id="UP001302676"/>
    </source>
</evidence>
<name>A0AAN6VAK7_9PEZI</name>
<organism evidence="2 3">
    <name type="scientific">Dichotomopilus funicola</name>
    <dbReference type="NCBI Taxonomy" id="1934379"/>
    <lineage>
        <taxon>Eukaryota</taxon>
        <taxon>Fungi</taxon>
        <taxon>Dikarya</taxon>
        <taxon>Ascomycota</taxon>
        <taxon>Pezizomycotina</taxon>
        <taxon>Sordariomycetes</taxon>
        <taxon>Sordariomycetidae</taxon>
        <taxon>Sordariales</taxon>
        <taxon>Chaetomiaceae</taxon>
        <taxon>Dichotomopilus</taxon>
    </lineage>
</organism>
<gene>
    <name evidence="2" type="ORF">C8A04DRAFT_25512</name>
</gene>
<feature type="signal peptide" evidence="1">
    <location>
        <begin position="1"/>
        <end position="19"/>
    </location>
</feature>